<feature type="domain" description="Transposase Synechocystis PCC 6803" evidence="1">
    <location>
        <begin position="6"/>
        <end position="119"/>
    </location>
</feature>
<dbReference type="InterPro" id="IPR038717">
    <property type="entry name" value="Tc1-like_DDE_dom"/>
</dbReference>
<dbReference type="SUPFAM" id="SSF46689">
    <property type="entry name" value="Homeodomain-like"/>
    <property type="match status" value="1"/>
</dbReference>
<evidence type="ECO:0000313" key="4">
    <source>
        <dbReference type="Proteomes" id="UP001595648"/>
    </source>
</evidence>
<reference evidence="4" key="1">
    <citation type="journal article" date="2019" name="Int. J. Syst. Evol. Microbiol.">
        <title>The Global Catalogue of Microorganisms (GCM) 10K type strain sequencing project: providing services to taxonomists for standard genome sequencing and annotation.</title>
        <authorList>
            <consortium name="The Broad Institute Genomics Platform"/>
            <consortium name="The Broad Institute Genome Sequencing Center for Infectious Disease"/>
            <person name="Wu L."/>
            <person name="Ma J."/>
        </authorList>
    </citation>
    <scope>NUCLEOTIDE SEQUENCE [LARGE SCALE GENOMIC DNA]</scope>
    <source>
        <strain evidence="4">ICMP 19515</strain>
    </source>
</reference>
<dbReference type="Gene3D" id="3.30.420.10">
    <property type="entry name" value="Ribonuclease H-like superfamily/Ribonuclease H"/>
    <property type="match status" value="1"/>
</dbReference>
<dbReference type="PANTHER" id="PTHR46564:SF1">
    <property type="entry name" value="TRANSPOSASE"/>
    <property type="match status" value="1"/>
</dbReference>
<evidence type="ECO:0000259" key="2">
    <source>
        <dbReference type="Pfam" id="PF13358"/>
    </source>
</evidence>
<proteinExistence type="predicted"/>
<dbReference type="InterPro" id="IPR036397">
    <property type="entry name" value="RNaseH_sf"/>
</dbReference>
<dbReference type="InterPro" id="IPR002622">
    <property type="entry name" value="Transposase_14"/>
</dbReference>
<feature type="domain" description="Tc1-like transposase DDE" evidence="2">
    <location>
        <begin position="147"/>
        <end position="288"/>
    </location>
</feature>
<gene>
    <name evidence="3" type="ORF">ACFOJ9_02125</name>
</gene>
<dbReference type="InterPro" id="IPR047655">
    <property type="entry name" value="Transpos_IS630-like"/>
</dbReference>
<dbReference type="Pfam" id="PF13358">
    <property type="entry name" value="DDE_3"/>
    <property type="match status" value="1"/>
</dbReference>
<name>A0ABV7MFJ9_9HYPH</name>
<dbReference type="PANTHER" id="PTHR46564">
    <property type="entry name" value="TRANSPOSASE"/>
    <property type="match status" value="1"/>
</dbReference>
<keyword evidence="4" id="KW-1185">Reference proteome</keyword>
<dbReference type="RefSeq" id="WP_378976760.1">
    <property type="nucleotide sequence ID" value="NZ_JBHRVD010000001.1"/>
</dbReference>
<evidence type="ECO:0000313" key="3">
    <source>
        <dbReference type="EMBL" id="MFC3320643.1"/>
    </source>
</evidence>
<sequence length="316" mass="35239">MVRPISQDLRSRVIAAVDGGLSRRAAAGRFGVAAASAVRWVREWRESGATRAKPQGGDKRSQRIEAHRDMILSAIEGQDDITLVELAEFLRVEHAVVFAPSTIWRFLDRHSMTLKKKTAHASEQDRPDVLARRRAWFKAQPDLDPDRLVFIDETGASTKMARLRGRAKRGMRCRSPIPHGHWKTTTFTGALRLTGMTAPMVLDGPMTGEWFAAYAEQVLAPTLRAGDIVILDNLPAHKVTAARQAIEATGARMLFLPPYSPDFNPIENAFSKLKSILRKAAARNIPELWDVIRDALPRFTAQECTNYFSAAGYEPE</sequence>
<dbReference type="NCBIfam" id="NF033545">
    <property type="entry name" value="transpos_IS630"/>
    <property type="match status" value="1"/>
</dbReference>
<dbReference type="Proteomes" id="UP001595648">
    <property type="component" value="Unassembled WGS sequence"/>
</dbReference>
<dbReference type="EMBL" id="JBHRVD010000001">
    <property type="protein sequence ID" value="MFC3320643.1"/>
    <property type="molecule type" value="Genomic_DNA"/>
</dbReference>
<accession>A0ABV7MFJ9</accession>
<evidence type="ECO:0000259" key="1">
    <source>
        <dbReference type="Pfam" id="PF01710"/>
    </source>
</evidence>
<dbReference type="InterPro" id="IPR009057">
    <property type="entry name" value="Homeodomain-like_sf"/>
</dbReference>
<dbReference type="Pfam" id="PF01710">
    <property type="entry name" value="HTH_Tnp_IS630"/>
    <property type="match status" value="1"/>
</dbReference>
<organism evidence="3 4">
    <name type="scientific">Mesorhizobium cantuariense</name>
    <dbReference type="NCBI Taxonomy" id="1300275"/>
    <lineage>
        <taxon>Bacteria</taxon>
        <taxon>Pseudomonadati</taxon>
        <taxon>Pseudomonadota</taxon>
        <taxon>Alphaproteobacteria</taxon>
        <taxon>Hyphomicrobiales</taxon>
        <taxon>Phyllobacteriaceae</taxon>
        <taxon>Mesorhizobium</taxon>
    </lineage>
</organism>
<comment type="caution">
    <text evidence="3">The sequence shown here is derived from an EMBL/GenBank/DDBJ whole genome shotgun (WGS) entry which is preliminary data.</text>
</comment>
<protein>
    <submittedName>
        <fullName evidence="3">IS630 family transposase</fullName>
    </submittedName>
</protein>